<comment type="subunit">
    <text evidence="8">Homodimer.</text>
</comment>
<dbReference type="Proteomes" id="UP000187495">
    <property type="component" value="Unassembled WGS sequence"/>
</dbReference>
<keyword evidence="8" id="KW-0963">Cytoplasm</keyword>
<accession>A0A1N7F9V8</accession>
<gene>
    <name evidence="8" type="primary">panC</name>
    <name evidence="9" type="ORF">SAMN02745664_11127</name>
</gene>
<dbReference type="FunFam" id="3.40.50.620:FF:000013">
    <property type="entry name" value="Pantothenate synthetase"/>
    <property type="match status" value="1"/>
</dbReference>
<proteinExistence type="inferred from homology"/>
<name>A0A1N7F9V8_9GAMM</name>
<dbReference type="Gene3D" id="3.40.50.620">
    <property type="entry name" value="HUPs"/>
    <property type="match status" value="1"/>
</dbReference>
<dbReference type="SUPFAM" id="SSF52374">
    <property type="entry name" value="Nucleotidylyl transferase"/>
    <property type="match status" value="1"/>
</dbReference>
<evidence type="ECO:0000256" key="6">
    <source>
        <dbReference type="ARBA" id="ARBA00022840"/>
    </source>
</evidence>
<dbReference type="InterPro" id="IPR042176">
    <property type="entry name" value="Pantoate_ligase_C"/>
</dbReference>
<feature type="binding site" evidence="8">
    <location>
        <position position="175"/>
    </location>
    <ligand>
        <name>ATP</name>
        <dbReference type="ChEBI" id="CHEBI:30616"/>
    </ligand>
</feature>
<dbReference type="GO" id="GO:0004592">
    <property type="term" value="F:pantoate-beta-alanine ligase activity"/>
    <property type="evidence" value="ECO:0007669"/>
    <property type="project" value="UniProtKB-UniRule"/>
</dbReference>
<evidence type="ECO:0000256" key="5">
    <source>
        <dbReference type="ARBA" id="ARBA00022741"/>
    </source>
</evidence>
<keyword evidence="6 8" id="KW-0067">ATP-binding</keyword>
<feature type="binding site" evidence="8">
    <location>
        <position position="59"/>
    </location>
    <ligand>
        <name>(R)-pantoate</name>
        <dbReference type="ChEBI" id="CHEBI:15980"/>
    </ligand>
</feature>
<dbReference type="Pfam" id="PF02569">
    <property type="entry name" value="Pantoate_ligase"/>
    <property type="match status" value="1"/>
</dbReference>
<sequence length="280" mass="31020">MQIFHTIAQLQAALNQHRHQKVALVPTMGNLHEGHLQLVKIAKQHADVVVVSIFVNPTQFAAGEDFDSYPRTLQADCQQLSTVNADMVFAPSVDEMYPIYPPNVQVLSGEITQILCGKSRPMHFDGVGLVVSKLFNIVRPDVAVFGKKDYQQLAIIHKLNNELNFGIKIIGGEIVRADDGLALSSRNQYLSASERAIAPVLSQSLQALAERIIDADLAAYPSLIDETKARLTQAGFVVDYVEIYNHHLQQPTHTDEQLVILAAAWLGKARLLDNLEVLRQ</sequence>
<dbReference type="AlphaFoldDB" id="A0A1N7F9V8"/>
<evidence type="ECO:0000256" key="7">
    <source>
        <dbReference type="ARBA" id="ARBA00048258"/>
    </source>
</evidence>
<dbReference type="GO" id="GO:0015940">
    <property type="term" value="P:pantothenate biosynthetic process"/>
    <property type="evidence" value="ECO:0007669"/>
    <property type="project" value="UniProtKB-UniRule"/>
</dbReference>
<protein>
    <recommendedName>
        <fullName evidence="8">Pantothenate synthetase</fullName>
        <shortName evidence="8">PS</shortName>
        <ecNumber evidence="8">6.3.2.1</ecNumber>
    </recommendedName>
    <alternativeName>
        <fullName evidence="8">Pantoate--beta-alanine ligase</fullName>
    </alternativeName>
    <alternativeName>
        <fullName evidence="8">Pantoate-activating enzyme</fullName>
    </alternativeName>
</protein>
<dbReference type="EMBL" id="FTNU01000011">
    <property type="protein sequence ID" value="SIR97117.1"/>
    <property type="molecule type" value="Genomic_DNA"/>
</dbReference>
<comment type="miscellaneous">
    <text evidence="8">The reaction proceeds by a bi uni uni bi ping pong mechanism.</text>
</comment>
<keyword evidence="3 8" id="KW-0436">Ligase</keyword>
<comment type="function">
    <text evidence="8">Catalyzes the condensation of pantoate with beta-alanine in an ATP-dependent reaction via a pantoyl-adenylate intermediate.</text>
</comment>
<evidence type="ECO:0000256" key="1">
    <source>
        <dbReference type="ARBA" id="ARBA00004990"/>
    </source>
</evidence>
<dbReference type="RefSeq" id="WP_076555557.1">
    <property type="nucleotide sequence ID" value="NZ_FTNU01000011.1"/>
</dbReference>
<dbReference type="Gene3D" id="3.30.1300.10">
    <property type="entry name" value="Pantoate-beta-alanine ligase, C-terminal domain"/>
    <property type="match status" value="1"/>
</dbReference>
<feature type="binding site" evidence="8">
    <location>
        <begin position="28"/>
        <end position="35"/>
    </location>
    <ligand>
        <name>ATP</name>
        <dbReference type="ChEBI" id="CHEBI:30616"/>
    </ligand>
</feature>
<comment type="catalytic activity">
    <reaction evidence="7 8">
        <text>(R)-pantoate + beta-alanine + ATP = (R)-pantothenate + AMP + diphosphate + H(+)</text>
        <dbReference type="Rhea" id="RHEA:10912"/>
        <dbReference type="ChEBI" id="CHEBI:15378"/>
        <dbReference type="ChEBI" id="CHEBI:15980"/>
        <dbReference type="ChEBI" id="CHEBI:29032"/>
        <dbReference type="ChEBI" id="CHEBI:30616"/>
        <dbReference type="ChEBI" id="CHEBI:33019"/>
        <dbReference type="ChEBI" id="CHEBI:57966"/>
        <dbReference type="ChEBI" id="CHEBI:456215"/>
        <dbReference type="EC" id="6.3.2.1"/>
    </reaction>
</comment>
<keyword evidence="5 8" id="KW-0547">Nucleotide-binding</keyword>
<dbReference type="PANTHER" id="PTHR21299">
    <property type="entry name" value="CYTIDYLATE KINASE/PANTOATE-BETA-ALANINE LIGASE"/>
    <property type="match status" value="1"/>
</dbReference>
<evidence type="ECO:0000313" key="10">
    <source>
        <dbReference type="Proteomes" id="UP000187495"/>
    </source>
</evidence>
<evidence type="ECO:0000256" key="8">
    <source>
        <dbReference type="HAMAP-Rule" id="MF_00158"/>
    </source>
</evidence>
<evidence type="ECO:0000256" key="4">
    <source>
        <dbReference type="ARBA" id="ARBA00022655"/>
    </source>
</evidence>
<feature type="active site" description="Proton donor" evidence="8">
    <location>
        <position position="35"/>
    </location>
</feature>
<comment type="subcellular location">
    <subcellularLocation>
        <location evidence="8">Cytoplasm</location>
    </subcellularLocation>
</comment>
<dbReference type="HAMAP" id="MF_00158">
    <property type="entry name" value="PanC"/>
    <property type="match status" value="1"/>
</dbReference>
<dbReference type="NCBIfam" id="TIGR00125">
    <property type="entry name" value="cyt_tran_rel"/>
    <property type="match status" value="1"/>
</dbReference>
<dbReference type="InterPro" id="IPR003721">
    <property type="entry name" value="Pantoate_ligase"/>
</dbReference>
<comment type="similarity">
    <text evidence="2 8">Belongs to the pantothenate synthetase family.</text>
</comment>
<dbReference type="EC" id="6.3.2.1" evidence="8"/>
<organism evidence="9 10">
    <name type="scientific">Moraxella cuniculi DSM 21768</name>
    <dbReference type="NCBI Taxonomy" id="1122245"/>
    <lineage>
        <taxon>Bacteria</taxon>
        <taxon>Pseudomonadati</taxon>
        <taxon>Pseudomonadota</taxon>
        <taxon>Gammaproteobacteria</taxon>
        <taxon>Moraxellales</taxon>
        <taxon>Moraxellaceae</taxon>
        <taxon>Moraxella</taxon>
    </lineage>
</organism>
<evidence type="ECO:0000256" key="3">
    <source>
        <dbReference type="ARBA" id="ARBA00022598"/>
    </source>
</evidence>
<dbReference type="UniPathway" id="UPA00028">
    <property type="reaction ID" value="UER00005"/>
</dbReference>
<feature type="binding site" evidence="8">
    <location>
        <position position="152"/>
    </location>
    <ligand>
        <name>(R)-pantoate</name>
        <dbReference type="ChEBI" id="CHEBI:15980"/>
    </ligand>
</feature>
<evidence type="ECO:0000256" key="2">
    <source>
        <dbReference type="ARBA" id="ARBA00009256"/>
    </source>
</evidence>
<reference evidence="10" key="1">
    <citation type="submission" date="2017-01" db="EMBL/GenBank/DDBJ databases">
        <authorList>
            <person name="Varghese N."/>
            <person name="Submissions S."/>
        </authorList>
    </citation>
    <scope>NUCLEOTIDE SEQUENCE [LARGE SCALE GENOMIC DNA]</scope>
    <source>
        <strain evidence="10">DSM 21768</strain>
    </source>
</reference>
<dbReference type="GO" id="GO:0005524">
    <property type="term" value="F:ATP binding"/>
    <property type="evidence" value="ECO:0007669"/>
    <property type="project" value="UniProtKB-KW"/>
</dbReference>
<keyword evidence="4 8" id="KW-0566">Pantothenate biosynthesis</keyword>
<evidence type="ECO:0000313" key="9">
    <source>
        <dbReference type="EMBL" id="SIR97117.1"/>
    </source>
</evidence>
<dbReference type="InterPro" id="IPR004821">
    <property type="entry name" value="Cyt_trans-like"/>
</dbReference>
<comment type="pathway">
    <text evidence="1 8">Cofactor biosynthesis; (R)-pantothenate biosynthesis; (R)-pantothenate from (R)-pantoate and beta-alanine: step 1/1.</text>
</comment>
<dbReference type="NCBIfam" id="TIGR00018">
    <property type="entry name" value="panC"/>
    <property type="match status" value="1"/>
</dbReference>
<dbReference type="CDD" id="cd00560">
    <property type="entry name" value="PanC"/>
    <property type="match status" value="1"/>
</dbReference>
<feature type="binding site" evidence="8">
    <location>
        <begin position="146"/>
        <end position="149"/>
    </location>
    <ligand>
        <name>ATP</name>
        <dbReference type="ChEBI" id="CHEBI:30616"/>
    </ligand>
</feature>
<dbReference type="PANTHER" id="PTHR21299:SF1">
    <property type="entry name" value="PANTOATE--BETA-ALANINE LIGASE"/>
    <property type="match status" value="1"/>
</dbReference>
<keyword evidence="10" id="KW-1185">Reference proteome</keyword>
<dbReference type="InterPro" id="IPR014729">
    <property type="entry name" value="Rossmann-like_a/b/a_fold"/>
</dbReference>
<dbReference type="GO" id="GO:0005829">
    <property type="term" value="C:cytosol"/>
    <property type="evidence" value="ECO:0007669"/>
    <property type="project" value="TreeGrafter"/>
</dbReference>
<dbReference type="STRING" id="34061.B0189_09425"/>
<feature type="binding site" evidence="8">
    <location>
        <position position="59"/>
    </location>
    <ligand>
        <name>beta-alanine</name>
        <dbReference type="ChEBI" id="CHEBI:57966"/>
    </ligand>
</feature>
<feature type="binding site" evidence="8">
    <location>
        <begin position="183"/>
        <end position="186"/>
    </location>
    <ligand>
        <name>ATP</name>
        <dbReference type="ChEBI" id="CHEBI:30616"/>
    </ligand>
</feature>